<dbReference type="AlphaFoldDB" id="A0A158P901"/>
<comment type="similarity">
    <text evidence="2">Belongs to the peptidase C13 family.</text>
</comment>
<reference evidence="11" key="2">
    <citation type="submission" date="2016-04" db="UniProtKB">
        <authorList>
            <consortium name="WormBaseParasite"/>
        </authorList>
    </citation>
    <scope>IDENTIFICATION</scope>
</reference>
<accession>A0A158P901</accession>
<evidence type="ECO:0000256" key="1">
    <source>
        <dbReference type="ARBA" id="ARBA00000810"/>
    </source>
</evidence>
<dbReference type="CDD" id="cd21115">
    <property type="entry name" value="legumain_C"/>
    <property type="match status" value="1"/>
</dbReference>
<dbReference type="Gene3D" id="1.10.132.130">
    <property type="match status" value="1"/>
</dbReference>
<feature type="chain" id="PRO_5007630119" description="legumain" evidence="8">
    <location>
        <begin position="21"/>
        <end position="446"/>
    </location>
</feature>
<evidence type="ECO:0000256" key="5">
    <source>
        <dbReference type="ARBA" id="ARBA00022729"/>
    </source>
</evidence>
<keyword evidence="7" id="KW-0788">Thiol protease</keyword>
<dbReference type="Gene3D" id="3.40.50.1460">
    <property type="match status" value="1"/>
</dbReference>
<dbReference type="Proteomes" id="UP000035642">
    <property type="component" value="Unassembled WGS sequence"/>
</dbReference>
<evidence type="ECO:0000256" key="8">
    <source>
        <dbReference type="SAM" id="SignalP"/>
    </source>
</evidence>
<keyword evidence="6" id="KW-0378">Hydrolase</keyword>
<dbReference type="PANTHER" id="PTHR12000:SF42">
    <property type="entry name" value="LEGUMAIN"/>
    <property type="match status" value="1"/>
</dbReference>
<evidence type="ECO:0000256" key="3">
    <source>
        <dbReference type="ARBA" id="ARBA00012628"/>
    </source>
</evidence>
<evidence type="ECO:0000256" key="2">
    <source>
        <dbReference type="ARBA" id="ARBA00009941"/>
    </source>
</evidence>
<reference evidence="10" key="1">
    <citation type="submission" date="2012-09" db="EMBL/GenBank/DDBJ databases">
        <authorList>
            <person name="Martin A.A."/>
        </authorList>
    </citation>
    <scope>NUCLEOTIDE SEQUENCE</scope>
</reference>
<dbReference type="InterPro" id="IPR046427">
    <property type="entry name" value="Legumain_prodom_sf"/>
</dbReference>
<evidence type="ECO:0000313" key="11">
    <source>
        <dbReference type="WBParaSite" id="ACAC_0000767201-mRNA-1"/>
    </source>
</evidence>
<dbReference type="GO" id="GO:0006624">
    <property type="term" value="P:vacuolar protein processing"/>
    <property type="evidence" value="ECO:0007669"/>
    <property type="project" value="TreeGrafter"/>
</dbReference>
<name>A0A158P901_ANGCA</name>
<evidence type="ECO:0000256" key="6">
    <source>
        <dbReference type="ARBA" id="ARBA00022801"/>
    </source>
</evidence>
<dbReference type="PRINTS" id="PR00776">
    <property type="entry name" value="HEMOGLOBNASE"/>
</dbReference>
<dbReference type="InterPro" id="IPR048501">
    <property type="entry name" value="Legum_prodom"/>
</dbReference>
<dbReference type="PANTHER" id="PTHR12000">
    <property type="entry name" value="HEMOGLOBINASE FAMILY MEMBER"/>
    <property type="match status" value="1"/>
</dbReference>
<dbReference type="STRING" id="6313.A0A158P901"/>
<dbReference type="Pfam" id="PF01650">
    <property type="entry name" value="Peptidase_C13"/>
    <property type="match status" value="1"/>
</dbReference>
<feature type="signal peptide" evidence="8">
    <location>
        <begin position="1"/>
        <end position="20"/>
    </location>
</feature>
<evidence type="ECO:0000259" key="9">
    <source>
        <dbReference type="Pfam" id="PF20985"/>
    </source>
</evidence>
<dbReference type="FunFam" id="3.40.50.1460:FF:000006">
    <property type="entry name" value="Legumain"/>
    <property type="match status" value="1"/>
</dbReference>
<organism evidence="10 11">
    <name type="scientific">Angiostrongylus cantonensis</name>
    <name type="common">Rat lungworm</name>
    <dbReference type="NCBI Taxonomy" id="6313"/>
    <lineage>
        <taxon>Eukaryota</taxon>
        <taxon>Metazoa</taxon>
        <taxon>Ecdysozoa</taxon>
        <taxon>Nematoda</taxon>
        <taxon>Chromadorea</taxon>
        <taxon>Rhabditida</taxon>
        <taxon>Rhabditina</taxon>
        <taxon>Rhabditomorpha</taxon>
        <taxon>Strongyloidea</taxon>
        <taxon>Metastrongylidae</taxon>
        <taxon>Angiostrongylus</taxon>
    </lineage>
</organism>
<dbReference type="InterPro" id="IPR001096">
    <property type="entry name" value="Peptidase_C13"/>
</dbReference>
<keyword evidence="5 8" id="KW-0732">Signal</keyword>
<dbReference type="GO" id="GO:0004197">
    <property type="term" value="F:cysteine-type endopeptidase activity"/>
    <property type="evidence" value="ECO:0007669"/>
    <property type="project" value="UniProtKB-EC"/>
</dbReference>
<feature type="domain" description="Legumain prodomain" evidence="9">
    <location>
        <begin position="345"/>
        <end position="438"/>
    </location>
</feature>
<dbReference type="PIRSF" id="PIRSF019663">
    <property type="entry name" value="Legumain"/>
    <property type="match status" value="1"/>
</dbReference>
<protein>
    <recommendedName>
        <fullName evidence="3">legumain</fullName>
        <ecNumber evidence="3">3.4.22.34</ecNumber>
    </recommendedName>
</protein>
<dbReference type="WBParaSite" id="ACAC_0000767201-mRNA-1">
    <property type="protein sequence ID" value="ACAC_0000767201-mRNA-1"/>
    <property type="gene ID" value="ACAC_0000767201"/>
</dbReference>
<dbReference type="GO" id="GO:0051603">
    <property type="term" value="P:proteolysis involved in protein catabolic process"/>
    <property type="evidence" value="ECO:0007669"/>
    <property type="project" value="TreeGrafter"/>
</dbReference>
<sequence length="446" mass="50668">MGVFAWSFFFTFLYYRKTTSYETEFLSDAQYAELSTGPEGNLYALLVAGSSGWWNYRHQANVAHAYQMLVKKGVPTENIIVMMYDDVVNDPRNPFPGKLFNRPNGDDVHVGLNADYTGDSVTSANFLNVLQGNSQNITGGTGRVITSQSNDRIFVYFADHGGVGVLGFPNDLLTKGALNTALQQMYYNKLYGQLVFYLESSESGSMFEGILWKTLNIYAMTATNPHEQSFATYCINNMGLPCLGDLFSHNIDLESLLMQYNHVKRQTNESHVMRYGNLKFICEPVSWFEGQVEEPTPTPWSARNSYSEARYPGISWPARDIELMHLQELQKTTNNMAVSQALKQRIAKIHEDRHNIEGLFNRLLTNILPNAHHRKEMVEEKKPVDDMKCHNDVVKAFDSICIDLNKFDYALKYVYVLNNLCVKVGDSKKIINAMRTTCSTVGKKYL</sequence>
<evidence type="ECO:0000256" key="4">
    <source>
        <dbReference type="ARBA" id="ARBA00022670"/>
    </source>
</evidence>
<comment type="catalytic activity">
    <reaction evidence="1">
        <text>Hydrolysis of proteins and small molecule substrates at -Asn-|-Xaa- bonds.</text>
        <dbReference type="EC" id="3.4.22.34"/>
    </reaction>
</comment>
<dbReference type="GO" id="GO:0005773">
    <property type="term" value="C:vacuole"/>
    <property type="evidence" value="ECO:0007669"/>
    <property type="project" value="GOC"/>
</dbReference>
<dbReference type="Pfam" id="PF20985">
    <property type="entry name" value="Legum_prodom"/>
    <property type="match status" value="1"/>
</dbReference>
<evidence type="ECO:0000313" key="10">
    <source>
        <dbReference type="Proteomes" id="UP000035642"/>
    </source>
</evidence>
<keyword evidence="4" id="KW-0645">Protease</keyword>
<proteinExistence type="inferred from homology"/>
<dbReference type="EC" id="3.4.22.34" evidence="3"/>
<evidence type="ECO:0000256" key="7">
    <source>
        <dbReference type="ARBA" id="ARBA00022807"/>
    </source>
</evidence>
<keyword evidence="10" id="KW-1185">Reference proteome</keyword>